<name>Q13RJ8_PARXL</name>
<dbReference type="CDD" id="cd13589">
    <property type="entry name" value="PBP2_polyamine_RpCGA009"/>
    <property type="match status" value="1"/>
</dbReference>
<dbReference type="Pfam" id="PF13416">
    <property type="entry name" value="SBP_bac_8"/>
    <property type="match status" value="1"/>
</dbReference>
<evidence type="ECO:0000313" key="3">
    <source>
        <dbReference type="Proteomes" id="UP000001817"/>
    </source>
</evidence>
<evidence type="ECO:0000313" key="2">
    <source>
        <dbReference type="EMBL" id="ABE33291.1"/>
    </source>
</evidence>
<dbReference type="GO" id="GO:0030288">
    <property type="term" value="C:outer membrane-bounded periplasmic space"/>
    <property type="evidence" value="ECO:0007669"/>
    <property type="project" value="TreeGrafter"/>
</dbReference>
<gene>
    <name evidence="2" type="ORF">Bxe_B2702</name>
</gene>
<protein>
    <submittedName>
        <fullName evidence="2">ABC spermidine/putrescine family transporter, periplasmic ligand binding protein</fullName>
    </submittedName>
</protein>
<accession>Q13RJ8</accession>
<dbReference type="PANTHER" id="PTHR30006:SF2">
    <property type="entry name" value="ABC TRANSPORTER SUBSTRATE-BINDING PROTEIN"/>
    <property type="match status" value="1"/>
</dbReference>
<sequence>MIGRRETAFYSTGSEARPPPTPELEIVVMRSALHRRLSAPSRTAIAALSFVSALAAPLAAHAETTLYVANVGGSNEQVYRQKIIPPFEKAHNVRIVYVAGNSSDTLAKLQAQKGHQQINVAVMDDGPMYQAMQLNLCAKLDDAPVMKDLYPLAKLGPTAIGVGMVATGIGYNEEAFRKAGLPPPDSWKALTDPRIKGKLGVPPITNTYGLHTLVMLARLSGGGEKNIDPGFTAMTKQVAPNVLSWAPTPGEMDGQMQSGDVILAPYGSGRAVALQNTGFPLKFIYPKEGAVALQVAACVVAENAQPQLSQQFVQYLLSPEVQALQAQGIGLGPVNKTVKLTPEVAARVPYGPEQISKLTAMDWTTINQHRTEWTERWNRSVER</sequence>
<dbReference type="STRING" id="266265.Bxe_B2702"/>
<dbReference type="GO" id="GO:0015888">
    <property type="term" value="P:thiamine transport"/>
    <property type="evidence" value="ECO:0007669"/>
    <property type="project" value="TreeGrafter"/>
</dbReference>
<keyword evidence="1" id="KW-0732">Signal</keyword>
<dbReference type="GO" id="GO:0030976">
    <property type="term" value="F:thiamine pyrophosphate binding"/>
    <property type="evidence" value="ECO:0007669"/>
    <property type="project" value="TreeGrafter"/>
</dbReference>
<evidence type="ECO:0000256" key="1">
    <source>
        <dbReference type="ARBA" id="ARBA00022729"/>
    </source>
</evidence>
<dbReference type="Gene3D" id="3.40.190.10">
    <property type="entry name" value="Periplasmic binding protein-like II"/>
    <property type="match status" value="2"/>
</dbReference>
<dbReference type="InterPro" id="IPR006059">
    <property type="entry name" value="SBP"/>
</dbReference>
<dbReference type="KEGG" id="bxe:Bxe_B2702"/>
<dbReference type="Proteomes" id="UP000001817">
    <property type="component" value="Chromosome 2"/>
</dbReference>
<dbReference type="SUPFAM" id="SSF53850">
    <property type="entry name" value="Periplasmic binding protein-like II"/>
    <property type="match status" value="1"/>
</dbReference>
<dbReference type="eggNOG" id="COG0687">
    <property type="taxonomic scope" value="Bacteria"/>
</dbReference>
<dbReference type="GO" id="GO:0030975">
    <property type="term" value="F:thiamine binding"/>
    <property type="evidence" value="ECO:0007669"/>
    <property type="project" value="TreeGrafter"/>
</dbReference>
<organism evidence="2 3">
    <name type="scientific">Paraburkholderia xenovorans (strain LB400)</name>
    <dbReference type="NCBI Taxonomy" id="266265"/>
    <lineage>
        <taxon>Bacteria</taxon>
        <taxon>Pseudomonadati</taxon>
        <taxon>Pseudomonadota</taxon>
        <taxon>Betaproteobacteria</taxon>
        <taxon>Burkholderiales</taxon>
        <taxon>Burkholderiaceae</taxon>
        <taxon>Paraburkholderia</taxon>
    </lineage>
</organism>
<dbReference type="EMBL" id="CP000271">
    <property type="protein sequence ID" value="ABE33291.1"/>
    <property type="molecule type" value="Genomic_DNA"/>
</dbReference>
<dbReference type="AlphaFoldDB" id="Q13RJ8"/>
<proteinExistence type="predicted"/>
<reference evidence="2 3" key="1">
    <citation type="journal article" date="2006" name="Proc. Natl. Acad. Sci. U.S.A.">
        <title>Burkholderia xenovorans LB400 harbors a multi-replicon, 9.73-Mbp genome shaped for versatility.</title>
        <authorList>
            <person name="Chain P.S."/>
            <person name="Denef V.J."/>
            <person name="Konstantinidis K.T."/>
            <person name="Vergez L.M."/>
            <person name="Agullo L."/>
            <person name="Reyes V.L."/>
            <person name="Hauser L."/>
            <person name="Cordova M."/>
            <person name="Gomez L."/>
            <person name="Gonzalez M."/>
            <person name="Land M."/>
            <person name="Lao V."/>
            <person name="Larimer F."/>
            <person name="LiPuma J.J."/>
            <person name="Mahenthiralingam E."/>
            <person name="Malfatti S.A."/>
            <person name="Marx C.J."/>
            <person name="Parnell J.J."/>
            <person name="Ramette A."/>
            <person name="Richardson P."/>
            <person name="Seeger M."/>
            <person name="Smith D."/>
            <person name="Spilker T."/>
            <person name="Sul W.J."/>
            <person name="Tsoi T.V."/>
            <person name="Ulrich L.E."/>
            <person name="Zhulin I.B."/>
            <person name="Tiedje J.M."/>
        </authorList>
    </citation>
    <scope>NUCLEOTIDE SEQUENCE [LARGE SCALE GENOMIC DNA]</scope>
    <source>
        <strain evidence="2 3">LB400</strain>
    </source>
</reference>
<keyword evidence="3" id="KW-1185">Reference proteome</keyword>
<dbReference type="PANTHER" id="PTHR30006">
    <property type="entry name" value="THIAMINE-BINDING PERIPLASMIC PROTEIN-RELATED"/>
    <property type="match status" value="1"/>
</dbReference>